<comment type="function">
    <text evidence="9">Essential for sperm motility and is involved in the regulation of the beating frequency of motile cilia on the epithelial cells of the respiratory tract. Required for the establishment of radial spokes in sperm flagella.</text>
</comment>
<dbReference type="EMBL" id="UYSG01000008">
    <property type="protein sequence ID" value="VDL11705.1"/>
    <property type="molecule type" value="Genomic_DNA"/>
</dbReference>
<dbReference type="PANTHER" id="PTHR21442">
    <property type="entry name" value="CILIA- AND FLAGELLA-ASSOCIATED PROTEIN 206"/>
    <property type="match status" value="1"/>
</dbReference>
<dbReference type="WBParaSite" id="HDID_0000008601-mRNA-1">
    <property type="protein sequence ID" value="HDID_0000008601-mRNA-1"/>
    <property type="gene ID" value="HDID_0000008601"/>
</dbReference>
<gene>
    <name evidence="10" type="ORF">HDID_LOCUS87</name>
</gene>
<dbReference type="GO" id="GO:0005840">
    <property type="term" value="C:ribosome"/>
    <property type="evidence" value="ECO:0007669"/>
    <property type="project" value="InterPro"/>
</dbReference>
<dbReference type="GO" id="GO:0003735">
    <property type="term" value="F:structural constituent of ribosome"/>
    <property type="evidence" value="ECO:0007669"/>
    <property type="project" value="InterPro"/>
</dbReference>
<evidence type="ECO:0000256" key="3">
    <source>
        <dbReference type="ARBA" id="ARBA00021602"/>
    </source>
</evidence>
<dbReference type="STRING" id="6216.A0A0R3S7P9"/>
<dbReference type="GO" id="GO:0003356">
    <property type="term" value="P:regulation of cilium beat frequency"/>
    <property type="evidence" value="ECO:0007669"/>
    <property type="project" value="TreeGrafter"/>
</dbReference>
<dbReference type="InterPro" id="IPR021897">
    <property type="entry name" value="FAP206"/>
</dbReference>
<evidence type="ECO:0000256" key="1">
    <source>
        <dbReference type="ARBA" id="ARBA00004430"/>
    </source>
</evidence>
<evidence type="ECO:0000256" key="9">
    <source>
        <dbReference type="ARBA" id="ARBA00045321"/>
    </source>
</evidence>
<evidence type="ECO:0000256" key="2">
    <source>
        <dbReference type="ARBA" id="ARBA00010500"/>
    </source>
</evidence>
<dbReference type="OrthoDB" id="10251073at2759"/>
<dbReference type="InterPro" id="IPR001684">
    <property type="entry name" value="Ribosomal_bL27"/>
</dbReference>
<keyword evidence="6" id="KW-0969">Cilium</keyword>
<dbReference type="PANTHER" id="PTHR21442:SF0">
    <property type="entry name" value="CILIA- AND FLAGELLA-ASSOCIATED PROTEIN 206"/>
    <property type="match status" value="1"/>
</dbReference>
<proteinExistence type="inferred from homology"/>
<evidence type="ECO:0000256" key="8">
    <source>
        <dbReference type="ARBA" id="ARBA00023273"/>
    </source>
</evidence>
<dbReference type="SUPFAM" id="SSF110324">
    <property type="entry name" value="Ribosomal L27 protein-like"/>
    <property type="match status" value="1"/>
</dbReference>
<dbReference type="Pfam" id="PF01016">
    <property type="entry name" value="Ribosomal_L27"/>
    <property type="match status" value="1"/>
</dbReference>
<reference evidence="12" key="1">
    <citation type="submission" date="2017-02" db="UniProtKB">
        <authorList>
            <consortium name="WormBaseParasite"/>
        </authorList>
    </citation>
    <scope>IDENTIFICATION</scope>
</reference>
<comment type="subcellular location">
    <subcellularLocation>
        <location evidence="1">Cytoplasm</location>
        <location evidence="1">Cytoskeleton</location>
        <location evidence="1">Cilium axoneme</location>
    </subcellularLocation>
</comment>
<reference evidence="10 11" key="2">
    <citation type="submission" date="2018-11" db="EMBL/GenBank/DDBJ databases">
        <authorList>
            <consortium name="Pathogen Informatics"/>
        </authorList>
    </citation>
    <scope>NUCLEOTIDE SEQUENCE [LARGE SCALE GENOMIC DNA]</scope>
</reference>
<dbReference type="GO" id="GO:0036064">
    <property type="term" value="C:ciliary basal body"/>
    <property type="evidence" value="ECO:0007669"/>
    <property type="project" value="TreeGrafter"/>
</dbReference>
<dbReference type="Pfam" id="PF12018">
    <property type="entry name" value="FAP206"/>
    <property type="match status" value="2"/>
</dbReference>
<dbReference type="GO" id="GO:0005930">
    <property type="term" value="C:axoneme"/>
    <property type="evidence" value="ECO:0007669"/>
    <property type="project" value="UniProtKB-SubCell"/>
</dbReference>
<evidence type="ECO:0000256" key="5">
    <source>
        <dbReference type="ARBA" id="ARBA00022794"/>
    </source>
</evidence>
<evidence type="ECO:0000256" key="7">
    <source>
        <dbReference type="ARBA" id="ARBA00023212"/>
    </source>
</evidence>
<dbReference type="Proteomes" id="UP000274504">
    <property type="component" value="Unassembled WGS sequence"/>
</dbReference>
<dbReference type="GO" id="GO:0006412">
    <property type="term" value="P:translation"/>
    <property type="evidence" value="ECO:0007669"/>
    <property type="project" value="InterPro"/>
</dbReference>
<keyword evidence="8" id="KW-0966">Cell projection</keyword>
<organism evidence="12">
    <name type="scientific">Hymenolepis diminuta</name>
    <name type="common">Rat tapeworm</name>
    <dbReference type="NCBI Taxonomy" id="6216"/>
    <lineage>
        <taxon>Eukaryota</taxon>
        <taxon>Metazoa</taxon>
        <taxon>Spiralia</taxon>
        <taxon>Lophotrochozoa</taxon>
        <taxon>Platyhelminthes</taxon>
        <taxon>Cestoda</taxon>
        <taxon>Eucestoda</taxon>
        <taxon>Cyclophyllidea</taxon>
        <taxon>Hymenolepididae</taxon>
        <taxon>Hymenolepis</taxon>
    </lineage>
</organism>
<evidence type="ECO:0000256" key="6">
    <source>
        <dbReference type="ARBA" id="ARBA00023069"/>
    </source>
</evidence>
<name>A0A0R3S7P9_HYMDI</name>
<sequence length="606" mass="69401">MFACHTDEYITGYFYFPAIVQTYLTFDDMQEFCSLEPDVRKEKFFQLADLVLGTRVYNFSLGFGAVGFDNLPELTEQVLTAAVLTIDKHLKEMQSYVDLSTIFLKDLYLKFLASDDNSESQPINQAEQLGLSPNLLKDTVINIRQLILYFCQMRTELVEIVDDHRRNKKHLVEILGEVFGCLRSGNNPSSEDLQKQIFELAKIWTRFKENMAYIAVITNVLNGLKEFSFQPIAQLNESGILKSFLRTDSSYDDKCEGFCAWSLVRLQGLPLPCSPKVGVFIQNGIKYGFSSVTAAMEFDLAPDNFIDAINEVVRQSPELIMLLKMSIPFEDSDPLHSAYIRKCVTHSMQTELSNFRRENVTQVYLPKENSSQTKREDYSQVPKPSVFIQGLRGGLPIDKAKGASEVLSGSPYSNWCKTIRSTDATKVDLTLPIEDHFCRRLAGWLFLSGLHWLCPYLVFFQNMNRVSCILQTDASRCFLKKFSRGFAVKKKPNYEDQPEKLRKPVLVKTLRGFQFADGDQVYKGDILVRQMGMEFYPGENVQLNRETWDLVAMRDGRFTITTETLSPYPDSPLYSVVNEEGRVIQRPFVHVIAPPIRPFFKLKRSL</sequence>
<evidence type="ECO:0000256" key="4">
    <source>
        <dbReference type="ARBA" id="ARBA00022490"/>
    </source>
</evidence>
<evidence type="ECO:0000313" key="11">
    <source>
        <dbReference type="Proteomes" id="UP000274504"/>
    </source>
</evidence>
<keyword evidence="7" id="KW-0206">Cytoskeleton</keyword>
<keyword evidence="5" id="KW-0970">Cilium biogenesis/degradation</keyword>
<dbReference type="GO" id="GO:0030030">
    <property type="term" value="P:cell projection organization"/>
    <property type="evidence" value="ECO:0007669"/>
    <property type="project" value="UniProtKB-KW"/>
</dbReference>
<accession>A0A0R3S7P9</accession>
<dbReference type="Gene3D" id="2.40.50.100">
    <property type="match status" value="1"/>
</dbReference>
<protein>
    <recommendedName>
        <fullName evidence="3">Cilia- and flagella-associated protein 206</fullName>
    </recommendedName>
</protein>
<dbReference type="AlphaFoldDB" id="A0A0R3S7P9"/>
<comment type="similarity">
    <text evidence="2">Belongs to the CFAP206 family.</text>
</comment>
<evidence type="ECO:0000313" key="10">
    <source>
        <dbReference type="EMBL" id="VDL11705.1"/>
    </source>
</evidence>
<keyword evidence="4" id="KW-0963">Cytoplasm</keyword>
<evidence type="ECO:0000313" key="12">
    <source>
        <dbReference type="WBParaSite" id="HDID_0000008601-mRNA-1"/>
    </source>
</evidence>